<gene>
    <name evidence="1" type="ORF">LCGC14_1872680</name>
</gene>
<proteinExistence type="predicted"/>
<protein>
    <submittedName>
        <fullName evidence="1">Uncharacterized protein</fullName>
    </submittedName>
</protein>
<reference evidence="1" key="1">
    <citation type="journal article" date="2015" name="Nature">
        <title>Complex archaea that bridge the gap between prokaryotes and eukaryotes.</title>
        <authorList>
            <person name="Spang A."/>
            <person name="Saw J.H."/>
            <person name="Jorgensen S.L."/>
            <person name="Zaremba-Niedzwiedzka K."/>
            <person name="Martijn J."/>
            <person name="Lind A.E."/>
            <person name="van Eijk R."/>
            <person name="Schleper C."/>
            <person name="Guy L."/>
            <person name="Ettema T.J."/>
        </authorList>
    </citation>
    <scope>NUCLEOTIDE SEQUENCE</scope>
</reference>
<organism evidence="1">
    <name type="scientific">marine sediment metagenome</name>
    <dbReference type="NCBI Taxonomy" id="412755"/>
    <lineage>
        <taxon>unclassified sequences</taxon>
        <taxon>metagenomes</taxon>
        <taxon>ecological metagenomes</taxon>
    </lineage>
</organism>
<name>A0A0F9GSL3_9ZZZZ</name>
<comment type="caution">
    <text evidence="1">The sequence shown here is derived from an EMBL/GenBank/DDBJ whole genome shotgun (WGS) entry which is preliminary data.</text>
</comment>
<accession>A0A0F9GSL3</accession>
<dbReference type="EMBL" id="LAZR01019133">
    <property type="protein sequence ID" value="KKL93636.1"/>
    <property type="molecule type" value="Genomic_DNA"/>
</dbReference>
<dbReference type="AlphaFoldDB" id="A0A0F9GSL3"/>
<evidence type="ECO:0000313" key="1">
    <source>
        <dbReference type="EMBL" id="KKL93636.1"/>
    </source>
</evidence>
<sequence>MTKREKELREKETEVRFVQLAKMMTSKNKFYLGEKLTEDMEIFPDRPVGAKTAMVIYLG</sequence>